<gene>
    <name evidence="1" type="ORF">METZ01_LOCUS212642</name>
</gene>
<evidence type="ECO:0000313" key="1">
    <source>
        <dbReference type="EMBL" id="SVB59788.1"/>
    </source>
</evidence>
<name>A0A382F9L8_9ZZZZ</name>
<protein>
    <submittedName>
        <fullName evidence="1">Uncharacterized protein</fullName>
    </submittedName>
</protein>
<proteinExistence type="predicted"/>
<reference evidence="1" key="1">
    <citation type="submission" date="2018-05" db="EMBL/GenBank/DDBJ databases">
        <authorList>
            <person name="Lanie J.A."/>
            <person name="Ng W.-L."/>
            <person name="Kazmierczak K.M."/>
            <person name="Andrzejewski T.M."/>
            <person name="Davidsen T.M."/>
            <person name="Wayne K.J."/>
            <person name="Tettelin H."/>
            <person name="Glass J.I."/>
            <person name="Rusch D."/>
            <person name="Podicherti R."/>
            <person name="Tsui H.-C.T."/>
            <person name="Winkler M.E."/>
        </authorList>
    </citation>
    <scope>NUCLEOTIDE SEQUENCE</scope>
</reference>
<organism evidence="1">
    <name type="scientific">marine metagenome</name>
    <dbReference type="NCBI Taxonomy" id="408172"/>
    <lineage>
        <taxon>unclassified sequences</taxon>
        <taxon>metagenomes</taxon>
        <taxon>ecological metagenomes</taxon>
    </lineage>
</organism>
<dbReference type="EMBL" id="UINC01048797">
    <property type="protein sequence ID" value="SVB59788.1"/>
    <property type="molecule type" value="Genomic_DNA"/>
</dbReference>
<accession>A0A382F9L8</accession>
<dbReference type="AlphaFoldDB" id="A0A382F9L8"/>
<sequence>MVGFGAISSLIFPVMIDMNTKNYCIWWWFFTHEGGL</sequence>